<dbReference type="PANTHER" id="PTHR30153:SF2">
    <property type="entry name" value="REPLICATIVE DNA HELICASE"/>
    <property type="match status" value="1"/>
</dbReference>
<evidence type="ECO:0000313" key="5">
    <source>
        <dbReference type="EMBL" id="MCS4558926.1"/>
    </source>
</evidence>
<keyword evidence="1" id="KW-0639">Primosome</keyword>
<reference evidence="6" key="1">
    <citation type="submission" date="2023-07" db="EMBL/GenBank/DDBJ databases">
        <title>Shewanella mangrovi sp. nov., an acetaldehyde- degrading bacterium isolated from mangrove sediment.</title>
        <authorList>
            <person name="Liu Y."/>
        </authorList>
    </citation>
    <scope>NUCLEOTIDE SEQUENCE [LARGE SCALE GENOMIC DNA]</scope>
    <source>
        <strain evidence="6">C32</strain>
    </source>
</reference>
<protein>
    <recommendedName>
        <fullName evidence="4">DNA helicase DnaB-like N-terminal domain-containing protein</fullName>
    </recommendedName>
</protein>
<evidence type="ECO:0000259" key="4">
    <source>
        <dbReference type="Pfam" id="PF00772"/>
    </source>
</evidence>
<dbReference type="InterPro" id="IPR036185">
    <property type="entry name" value="DNA_heli_DnaB-like_N_sf"/>
</dbReference>
<evidence type="ECO:0000256" key="2">
    <source>
        <dbReference type="ARBA" id="ARBA00022705"/>
    </source>
</evidence>
<dbReference type="Pfam" id="PF00772">
    <property type="entry name" value="DnaB"/>
    <property type="match status" value="1"/>
</dbReference>
<dbReference type="SUPFAM" id="SSF48024">
    <property type="entry name" value="N-terminal domain of DnaB helicase"/>
    <property type="match status" value="1"/>
</dbReference>
<proteinExistence type="predicted"/>
<keyword evidence="6" id="KW-1185">Reference proteome</keyword>
<keyword evidence="2" id="KW-0235">DNA replication</keyword>
<dbReference type="InterPro" id="IPR007693">
    <property type="entry name" value="DNA_helicase_DnaB-like_N"/>
</dbReference>
<evidence type="ECO:0000256" key="3">
    <source>
        <dbReference type="ARBA" id="ARBA00023125"/>
    </source>
</evidence>
<dbReference type="InterPro" id="IPR016136">
    <property type="entry name" value="DNA_helicase_N/primase_C"/>
</dbReference>
<evidence type="ECO:0000256" key="1">
    <source>
        <dbReference type="ARBA" id="ARBA00022515"/>
    </source>
</evidence>
<name>A0ABT2FRG1_9GAMM</name>
<dbReference type="PANTHER" id="PTHR30153">
    <property type="entry name" value="REPLICATIVE DNA HELICASE DNAB"/>
    <property type="match status" value="1"/>
</dbReference>
<feature type="non-terminal residue" evidence="5">
    <location>
        <position position="73"/>
    </location>
</feature>
<comment type="caution">
    <text evidence="5">The sequence shown here is derived from an EMBL/GenBank/DDBJ whole genome shotgun (WGS) entry which is preliminary data.</text>
</comment>
<evidence type="ECO:0000313" key="6">
    <source>
        <dbReference type="Proteomes" id="UP001201549"/>
    </source>
</evidence>
<sequence length="73" mass="8141">MNNDVLDQTPPQNIEAEKAVLGAIFLNSDALVEAMEFVEAQDFYRRAHQIIFASMVTLNDRDEAIDAVTVSDL</sequence>
<dbReference type="EMBL" id="JAKOGG010000420">
    <property type="protein sequence ID" value="MCS4558926.1"/>
    <property type="molecule type" value="Genomic_DNA"/>
</dbReference>
<feature type="domain" description="DNA helicase DnaB-like N-terminal" evidence="4">
    <location>
        <begin position="10"/>
        <end position="72"/>
    </location>
</feature>
<dbReference type="RefSeq" id="WP_275297554.1">
    <property type="nucleotide sequence ID" value="NZ_JAKOGG010000420.1"/>
</dbReference>
<dbReference type="Proteomes" id="UP001201549">
    <property type="component" value="Unassembled WGS sequence"/>
</dbReference>
<keyword evidence="3" id="KW-0238">DNA-binding</keyword>
<gene>
    <name evidence="5" type="ORF">L9G74_21135</name>
</gene>
<dbReference type="Gene3D" id="1.10.860.10">
    <property type="entry name" value="DNAb Helicase, Chain A"/>
    <property type="match status" value="1"/>
</dbReference>
<accession>A0ABT2FRG1</accession>
<organism evidence="5 6">
    <name type="scientific">Shewanella electrica</name>
    <dbReference type="NCBI Taxonomy" id="515560"/>
    <lineage>
        <taxon>Bacteria</taxon>
        <taxon>Pseudomonadati</taxon>
        <taxon>Pseudomonadota</taxon>
        <taxon>Gammaproteobacteria</taxon>
        <taxon>Alteromonadales</taxon>
        <taxon>Shewanellaceae</taxon>
        <taxon>Shewanella</taxon>
    </lineage>
</organism>